<keyword evidence="2" id="KW-1185">Reference proteome</keyword>
<dbReference type="Proteomes" id="UP000054783">
    <property type="component" value="Unassembled WGS sequence"/>
</dbReference>
<gene>
    <name evidence="1" type="ORF">T12_4139</name>
</gene>
<dbReference type="AlphaFoldDB" id="A0A0V0ZBI5"/>
<evidence type="ECO:0000313" key="1">
    <source>
        <dbReference type="EMBL" id="KRY09704.1"/>
    </source>
</evidence>
<comment type="caution">
    <text evidence="1">The sequence shown here is derived from an EMBL/GenBank/DDBJ whole genome shotgun (WGS) entry which is preliminary data.</text>
</comment>
<protein>
    <submittedName>
        <fullName evidence="1">Uncharacterized protein</fullName>
    </submittedName>
</protein>
<organism evidence="1 2">
    <name type="scientific">Trichinella patagoniensis</name>
    <dbReference type="NCBI Taxonomy" id="990121"/>
    <lineage>
        <taxon>Eukaryota</taxon>
        <taxon>Metazoa</taxon>
        <taxon>Ecdysozoa</taxon>
        <taxon>Nematoda</taxon>
        <taxon>Enoplea</taxon>
        <taxon>Dorylaimia</taxon>
        <taxon>Trichinellida</taxon>
        <taxon>Trichinellidae</taxon>
        <taxon>Trichinella</taxon>
    </lineage>
</organism>
<accession>A0A0V0ZBI5</accession>
<name>A0A0V0ZBI5_9BILA</name>
<dbReference type="EMBL" id="JYDQ01000261">
    <property type="protein sequence ID" value="KRY09704.1"/>
    <property type="molecule type" value="Genomic_DNA"/>
</dbReference>
<evidence type="ECO:0000313" key="2">
    <source>
        <dbReference type="Proteomes" id="UP000054783"/>
    </source>
</evidence>
<reference evidence="1 2" key="1">
    <citation type="submission" date="2015-01" db="EMBL/GenBank/DDBJ databases">
        <title>Evolution of Trichinella species and genotypes.</title>
        <authorList>
            <person name="Korhonen P.K."/>
            <person name="Edoardo P."/>
            <person name="Giuseppe L.R."/>
            <person name="Gasser R.B."/>
        </authorList>
    </citation>
    <scope>NUCLEOTIDE SEQUENCE [LARGE SCALE GENOMIC DNA]</scope>
    <source>
        <strain evidence="1">ISS2496</strain>
    </source>
</reference>
<proteinExistence type="predicted"/>
<sequence length="180" mass="20714">MNEYAVEQLKRVMVVSIQIANNSINLKRTNADMKQCDFNCKVNLKQLQALLCFVGAVHRFLSAFEVLHFYLSMRLTIESDLCLSKQFSNQSAFITDNIPNIIANILEYLGHFSSNPTTNKQRGVFNVNKKTHSYSSLHSYRSSRGSLYRCSEADHNQLANLYMKFDKLLMHDHLTGEVRI</sequence>